<dbReference type="PROSITE" id="PS00080">
    <property type="entry name" value="MULTICOPPER_OXIDASE2"/>
    <property type="match status" value="1"/>
</dbReference>
<keyword evidence="5" id="KW-0186">Copper</keyword>
<keyword evidence="12" id="KW-1185">Reference proteome</keyword>
<evidence type="ECO:0000256" key="7">
    <source>
        <dbReference type="SAM" id="SignalP"/>
    </source>
</evidence>
<evidence type="ECO:0000313" key="11">
    <source>
        <dbReference type="EMBL" id="KZF20535.1"/>
    </source>
</evidence>
<gene>
    <name evidence="11" type="ORF">L228DRAFT_249290</name>
</gene>
<proteinExistence type="inferred from homology"/>
<dbReference type="PANTHER" id="PTHR11709:SF145">
    <property type="entry name" value="LCC1"/>
    <property type="match status" value="1"/>
</dbReference>
<evidence type="ECO:0000313" key="12">
    <source>
        <dbReference type="Proteomes" id="UP000076632"/>
    </source>
</evidence>
<keyword evidence="2" id="KW-0479">Metal-binding</keyword>
<feature type="domain" description="Plastocyanin-like" evidence="8">
    <location>
        <begin position="208"/>
        <end position="352"/>
    </location>
</feature>
<dbReference type="InterPro" id="IPR011706">
    <property type="entry name" value="Cu-oxidase_C"/>
</dbReference>
<feature type="domain" description="Plastocyanin-like" evidence="9">
    <location>
        <begin position="438"/>
        <end position="553"/>
    </location>
</feature>
<dbReference type="CDD" id="cd13854">
    <property type="entry name" value="CuRO_1_MaLCC_like"/>
    <property type="match status" value="1"/>
</dbReference>
<dbReference type="InterPro" id="IPR001117">
    <property type="entry name" value="Cu-oxidase_2nd"/>
</dbReference>
<dbReference type="AlphaFoldDB" id="A0A165AIH1"/>
<dbReference type="STRING" id="1328760.A0A165AIH1"/>
<dbReference type="RefSeq" id="XP_018186090.1">
    <property type="nucleotide sequence ID" value="XM_018333064.1"/>
</dbReference>
<evidence type="ECO:0000259" key="8">
    <source>
        <dbReference type="Pfam" id="PF00394"/>
    </source>
</evidence>
<keyword evidence="4" id="KW-0560">Oxidoreductase</keyword>
<dbReference type="SUPFAM" id="SSF49503">
    <property type="entry name" value="Cupredoxins"/>
    <property type="match status" value="3"/>
</dbReference>
<dbReference type="Pfam" id="PF07732">
    <property type="entry name" value="Cu-oxidase_3"/>
    <property type="match status" value="1"/>
</dbReference>
<dbReference type="InterPro" id="IPR045087">
    <property type="entry name" value="Cu-oxidase_fam"/>
</dbReference>
<organism evidence="11 12">
    <name type="scientific">Xylona heveae (strain CBS 132557 / TC161)</name>
    <dbReference type="NCBI Taxonomy" id="1328760"/>
    <lineage>
        <taxon>Eukaryota</taxon>
        <taxon>Fungi</taxon>
        <taxon>Dikarya</taxon>
        <taxon>Ascomycota</taxon>
        <taxon>Pezizomycotina</taxon>
        <taxon>Xylonomycetes</taxon>
        <taxon>Xylonales</taxon>
        <taxon>Xylonaceae</taxon>
        <taxon>Xylona</taxon>
    </lineage>
</organism>
<evidence type="ECO:0000256" key="6">
    <source>
        <dbReference type="ARBA" id="ARBA00023180"/>
    </source>
</evidence>
<dbReference type="InterPro" id="IPR011707">
    <property type="entry name" value="Cu-oxidase-like_N"/>
</dbReference>
<feature type="signal peptide" evidence="7">
    <location>
        <begin position="1"/>
        <end position="21"/>
    </location>
</feature>
<dbReference type="Pfam" id="PF07731">
    <property type="entry name" value="Cu-oxidase_2"/>
    <property type="match status" value="1"/>
</dbReference>
<evidence type="ECO:0000256" key="5">
    <source>
        <dbReference type="ARBA" id="ARBA00023008"/>
    </source>
</evidence>
<dbReference type="PROSITE" id="PS00079">
    <property type="entry name" value="MULTICOPPER_OXIDASE1"/>
    <property type="match status" value="1"/>
</dbReference>
<dbReference type="InterPro" id="IPR008972">
    <property type="entry name" value="Cupredoxin"/>
</dbReference>
<dbReference type="FunFam" id="2.60.40.420:FF:000038">
    <property type="entry name" value="Extracellular dihydrogeodin oxidase/laccase"/>
    <property type="match status" value="1"/>
</dbReference>
<dbReference type="Proteomes" id="UP000076632">
    <property type="component" value="Unassembled WGS sequence"/>
</dbReference>
<name>A0A165AIH1_XYLHT</name>
<comment type="similarity">
    <text evidence="1">Belongs to the multicopper oxidase family.</text>
</comment>
<dbReference type="GO" id="GO:0016491">
    <property type="term" value="F:oxidoreductase activity"/>
    <property type="evidence" value="ECO:0007669"/>
    <property type="project" value="UniProtKB-KW"/>
</dbReference>
<dbReference type="OMA" id="DHSKMAM"/>
<evidence type="ECO:0000259" key="9">
    <source>
        <dbReference type="Pfam" id="PF07731"/>
    </source>
</evidence>
<protein>
    <submittedName>
        <fullName evidence="11">Multicopper oxidase</fullName>
    </submittedName>
</protein>
<feature type="chain" id="PRO_5007855322" evidence="7">
    <location>
        <begin position="22"/>
        <end position="588"/>
    </location>
</feature>
<dbReference type="FunFam" id="2.60.40.420:FF:000021">
    <property type="entry name" value="Extracellular dihydrogeodin oxidase/laccase"/>
    <property type="match status" value="1"/>
</dbReference>
<sequence length="588" mass="64772">MSASTLAKFIVSSLNLIAALSQTATNGASLLGTLQAPKLPEFLTSNPLPAGFPWGTKTATNSNPYTQSPNTGVTRYYNFNIQRGQIAPDGYQKNVILINGQFPGPTIEANWGDMISVTVNNNIAGPEEGTSIHWYVLLQTQTPWYDGVPSVHQCPIPPGKSFTYTFKADLYGTSWYHAHYSAQYAGGLLGPMIIHGPKIFKYDVDVGPVFLSDYYHRDYFDLVKQVMGNESSPVVFSDNNLINGKMDFNCSTVTDGTPCTNNAGLSKFNFQTGKTHLLRLINAGADGTQQFSIDNHVMTVVANDFVPVQPYTTKIVTLGIGQRTDVLVTATGNDTTSVFMRSNLTCTPTNQPDALAAIYYPKANTNTRPQSTAWQPNSTYCGNDPLAQTVPIFPITPAPNPAVTQVFDMGLEVNSTGHSLWTMNQVSFRGNFNDPILLLAKSGNTSYPYDPEWNVYNLGTNQTIRFVVNNKTPFWHPMHIHGHNMYILAEGDGAWDGTIVNPNNPQRRDVQIVRPNGYMVVQIDNNNPGVWPFHCHIAWHLAGGLYANIMLRPSDIRKMNIPSTFSQTCRDWADFTSTTVVDQIDAGT</sequence>
<keyword evidence="7" id="KW-0732">Signal</keyword>
<dbReference type="InParanoid" id="A0A165AIH1"/>
<keyword evidence="6" id="KW-0325">Glycoprotein</keyword>
<dbReference type="Gene3D" id="2.60.40.420">
    <property type="entry name" value="Cupredoxins - blue copper proteins"/>
    <property type="match status" value="3"/>
</dbReference>
<reference evidence="11 12" key="1">
    <citation type="journal article" date="2016" name="Fungal Biol.">
        <title>The genome of Xylona heveae provides a window into fungal endophytism.</title>
        <authorList>
            <person name="Gazis R."/>
            <person name="Kuo A."/>
            <person name="Riley R."/>
            <person name="LaButti K."/>
            <person name="Lipzen A."/>
            <person name="Lin J."/>
            <person name="Amirebrahimi M."/>
            <person name="Hesse C.N."/>
            <person name="Spatafora J.W."/>
            <person name="Henrissat B."/>
            <person name="Hainaut M."/>
            <person name="Grigoriev I.V."/>
            <person name="Hibbett D.S."/>
        </authorList>
    </citation>
    <scope>NUCLEOTIDE SEQUENCE [LARGE SCALE GENOMIC DNA]</scope>
    <source>
        <strain evidence="11 12">TC161</strain>
    </source>
</reference>
<evidence type="ECO:0000256" key="3">
    <source>
        <dbReference type="ARBA" id="ARBA00022737"/>
    </source>
</evidence>
<feature type="domain" description="Plastocyanin-like" evidence="10">
    <location>
        <begin position="81"/>
        <end position="197"/>
    </location>
</feature>
<dbReference type="OrthoDB" id="2121828at2759"/>
<dbReference type="Pfam" id="PF00394">
    <property type="entry name" value="Cu-oxidase"/>
    <property type="match status" value="1"/>
</dbReference>
<dbReference type="CDD" id="cd13901">
    <property type="entry name" value="CuRO_3_MaLCC_like"/>
    <property type="match status" value="1"/>
</dbReference>
<dbReference type="CDD" id="cd13880">
    <property type="entry name" value="CuRO_2_MaLCC_like"/>
    <property type="match status" value="1"/>
</dbReference>
<dbReference type="GO" id="GO:0005507">
    <property type="term" value="F:copper ion binding"/>
    <property type="evidence" value="ECO:0007669"/>
    <property type="project" value="InterPro"/>
</dbReference>
<accession>A0A165AIH1</accession>
<evidence type="ECO:0000256" key="4">
    <source>
        <dbReference type="ARBA" id="ARBA00023002"/>
    </source>
</evidence>
<dbReference type="InterPro" id="IPR002355">
    <property type="entry name" value="Cu_oxidase_Cu_BS"/>
</dbReference>
<evidence type="ECO:0000259" key="10">
    <source>
        <dbReference type="Pfam" id="PF07732"/>
    </source>
</evidence>
<keyword evidence="3" id="KW-0677">Repeat</keyword>
<dbReference type="InterPro" id="IPR033138">
    <property type="entry name" value="Cu_oxidase_CS"/>
</dbReference>
<dbReference type="PANTHER" id="PTHR11709">
    <property type="entry name" value="MULTI-COPPER OXIDASE"/>
    <property type="match status" value="1"/>
</dbReference>
<evidence type="ECO:0000256" key="2">
    <source>
        <dbReference type="ARBA" id="ARBA00022723"/>
    </source>
</evidence>
<dbReference type="EMBL" id="KV407462">
    <property type="protein sequence ID" value="KZF20535.1"/>
    <property type="molecule type" value="Genomic_DNA"/>
</dbReference>
<dbReference type="GeneID" id="28898201"/>
<evidence type="ECO:0000256" key="1">
    <source>
        <dbReference type="ARBA" id="ARBA00010609"/>
    </source>
</evidence>